<dbReference type="AlphaFoldDB" id="A0A2P6VL88"/>
<evidence type="ECO:0000313" key="6">
    <source>
        <dbReference type="Proteomes" id="UP000239649"/>
    </source>
</evidence>
<dbReference type="NCBIfam" id="NF008277">
    <property type="entry name" value="PRK11055.1"/>
    <property type="match status" value="1"/>
</dbReference>
<comment type="caution">
    <text evidence="5">The sequence shown here is derived from an EMBL/GenBank/DDBJ whole genome shotgun (WGS) entry which is preliminary data.</text>
</comment>
<dbReference type="InterPro" id="IPR014718">
    <property type="entry name" value="GH-type_carb-bd"/>
</dbReference>
<comment type="similarity">
    <text evidence="1">Belongs to the aldose epimerase family.</text>
</comment>
<dbReference type="InterPro" id="IPR008183">
    <property type="entry name" value="Aldose_1/G6P_1-epimerase"/>
</dbReference>
<keyword evidence="2" id="KW-0413">Isomerase</keyword>
<evidence type="ECO:0000256" key="2">
    <source>
        <dbReference type="ARBA" id="ARBA00023235"/>
    </source>
</evidence>
<dbReference type="InterPro" id="IPR011013">
    <property type="entry name" value="Gal_mutarotase_sf_dom"/>
</dbReference>
<dbReference type="Pfam" id="PF01263">
    <property type="entry name" value="Aldose_epim"/>
    <property type="match status" value="1"/>
</dbReference>
<dbReference type="PANTHER" id="PTHR10091:SF0">
    <property type="entry name" value="GALACTOSE MUTAROTASE"/>
    <property type="match status" value="1"/>
</dbReference>
<evidence type="ECO:0000256" key="4">
    <source>
        <dbReference type="SAM" id="Phobius"/>
    </source>
</evidence>
<name>A0A2P6VL88_9CHLO</name>
<dbReference type="OrthoDB" id="274691at2759"/>
<protein>
    <submittedName>
        <fullName evidence="5">Galactose mutarotase</fullName>
    </submittedName>
</protein>
<gene>
    <name evidence="5" type="ORF">C2E20_1863</name>
</gene>
<keyword evidence="3" id="KW-0119">Carbohydrate metabolism</keyword>
<sequence>MPDGTSPYFGALVGRVANRIAGAQFSLDGKTYKLAANNGPNCLHGGKVGFDKVLWEAQRANSSGGQAVRLTYTSKDGEESFPGTASVCVTYTLTDANELLTEMRGTTDAATPINLAQHSYFNLGGHASGTVLDHELTIHGDHYTPVDDVAIPTGDITPVSGTPFDFTSPHRVGERIQDVPGPAPFGYDHNYVLFGLGPDAKSKCGPSGMASDMPQLAATLYHPPSGRGMNVSTTAPGMQFYSGNFLDGTLSGKGGAVYKQHAGLCLETQGFPNAINQDSFPNVVLRPGEEYRHLVVYHLDVPRASCRVPGCGGTWAPSPCAAGCFPATPRVCLDVSLCGPGLPARWFDWQLLHMSDGLVFEGRRPAAVNSIAAVVHRLHEANGCSEPMGCEHFKRQLHEAVMEFGYLMCALLYLVHLGVQYDVTAVGSTMCRHNSVAHLMDIATGERYIYASVLLYVLMVTCHIPVLFVCT</sequence>
<keyword evidence="6" id="KW-1185">Reference proteome</keyword>
<evidence type="ECO:0000256" key="3">
    <source>
        <dbReference type="ARBA" id="ARBA00023277"/>
    </source>
</evidence>
<dbReference type="GO" id="GO:0030246">
    <property type="term" value="F:carbohydrate binding"/>
    <property type="evidence" value="ECO:0007669"/>
    <property type="project" value="InterPro"/>
</dbReference>
<keyword evidence="4" id="KW-1133">Transmembrane helix</keyword>
<dbReference type="STRING" id="554055.A0A2P6VL88"/>
<proteinExistence type="inferred from homology"/>
<evidence type="ECO:0000313" key="5">
    <source>
        <dbReference type="EMBL" id="PSC74817.1"/>
    </source>
</evidence>
<dbReference type="Gene3D" id="2.70.98.10">
    <property type="match status" value="1"/>
</dbReference>
<reference evidence="5 6" key="1">
    <citation type="journal article" date="2018" name="Plant J.">
        <title>Genome sequences of Chlorella sorokiniana UTEX 1602 and Micractinium conductrix SAG 241.80: implications to maltose excretion by a green alga.</title>
        <authorList>
            <person name="Arriola M.B."/>
            <person name="Velmurugan N."/>
            <person name="Zhang Y."/>
            <person name="Plunkett M.H."/>
            <person name="Hondzo H."/>
            <person name="Barney B.M."/>
        </authorList>
    </citation>
    <scope>NUCLEOTIDE SEQUENCE [LARGE SCALE GENOMIC DNA]</scope>
    <source>
        <strain evidence="5 6">SAG 241.80</strain>
    </source>
</reference>
<evidence type="ECO:0000256" key="1">
    <source>
        <dbReference type="ARBA" id="ARBA00006206"/>
    </source>
</evidence>
<dbReference type="GO" id="GO:0004034">
    <property type="term" value="F:aldose 1-epimerase activity"/>
    <property type="evidence" value="ECO:0007669"/>
    <property type="project" value="TreeGrafter"/>
</dbReference>
<accession>A0A2P6VL88</accession>
<organism evidence="5 6">
    <name type="scientific">Micractinium conductrix</name>
    <dbReference type="NCBI Taxonomy" id="554055"/>
    <lineage>
        <taxon>Eukaryota</taxon>
        <taxon>Viridiplantae</taxon>
        <taxon>Chlorophyta</taxon>
        <taxon>core chlorophytes</taxon>
        <taxon>Trebouxiophyceae</taxon>
        <taxon>Chlorellales</taxon>
        <taxon>Chlorellaceae</taxon>
        <taxon>Chlorella clade</taxon>
        <taxon>Micractinium</taxon>
    </lineage>
</organism>
<keyword evidence="4" id="KW-0812">Transmembrane</keyword>
<dbReference type="CDD" id="cd09019">
    <property type="entry name" value="galactose_mutarotase_like"/>
    <property type="match status" value="1"/>
</dbReference>
<dbReference type="Proteomes" id="UP000239649">
    <property type="component" value="Unassembled WGS sequence"/>
</dbReference>
<dbReference type="EMBL" id="LHPF02000003">
    <property type="protein sequence ID" value="PSC74817.1"/>
    <property type="molecule type" value="Genomic_DNA"/>
</dbReference>
<dbReference type="GO" id="GO:0006006">
    <property type="term" value="P:glucose metabolic process"/>
    <property type="evidence" value="ECO:0007669"/>
    <property type="project" value="TreeGrafter"/>
</dbReference>
<dbReference type="GO" id="GO:0033499">
    <property type="term" value="P:galactose catabolic process via UDP-galactose, Leloir pathway"/>
    <property type="evidence" value="ECO:0007669"/>
    <property type="project" value="TreeGrafter"/>
</dbReference>
<dbReference type="PANTHER" id="PTHR10091">
    <property type="entry name" value="ALDOSE-1-EPIMERASE"/>
    <property type="match status" value="1"/>
</dbReference>
<dbReference type="InterPro" id="IPR047215">
    <property type="entry name" value="Galactose_mutarotase-like"/>
</dbReference>
<feature type="transmembrane region" description="Helical" evidence="4">
    <location>
        <begin position="448"/>
        <end position="470"/>
    </location>
</feature>
<dbReference type="SUPFAM" id="SSF74650">
    <property type="entry name" value="Galactose mutarotase-like"/>
    <property type="match status" value="1"/>
</dbReference>
<keyword evidence="4" id="KW-0472">Membrane</keyword>